<dbReference type="EMBL" id="CP020570">
    <property type="protein sequence ID" value="ARF60566.1"/>
    <property type="molecule type" value="Genomic_DNA"/>
</dbReference>
<dbReference type="Proteomes" id="UP000192445">
    <property type="component" value="Chromosome"/>
</dbReference>
<dbReference type="AlphaFoldDB" id="A0A1V0U610"/>
<accession>A0A1V0U610</accession>
<organism evidence="2 3">
    <name type="scientific">Streptomyces violaceoruber</name>
    <dbReference type="NCBI Taxonomy" id="1935"/>
    <lineage>
        <taxon>Bacteria</taxon>
        <taxon>Bacillati</taxon>
        <taxon>Actinomycetota</taxon>
        <taxon>Actinomycetes</taxon>
        <taxon>Kitasatosporales</taxon>
        <taxon>Streptomycetaceae</taxon>
        <taxon>Streptomyces</taxon>
        <taxon>Streptomyces violaceoruber group</taxon>
    </lineage>
</organism>
<evidence type="ECO:0000313" key="3">
    <source>
        <dbReference type="Proteomes" id="UP000192445"/>
    </source>
</evidence>
<sequence length="150" mass="16403">MSAARGGLRSHECQAVHRRRTRPAPAYRRRPAPRPHERAGRCRRTGGGPGRSSTGTRARRARREVTGDTHRARPAPQDRPVDRAGRRRKGAGRSARLPGDPGGRPSARPALPSPAGRFRSSTGGPASRCRGRRRRCSARPARTPRDSRAC</sequence>
<protein>
    <submittedName>
        <fullName evidence="2">Uncharacterized protein</fullName>
    </submittedName>
</protein>
<evidence type="ECO:0000256" key="1">
    <source>
        <dbReference type="SAM" id="MobiDB-lite"/>
    </source>
</evidence>
<gene>
    <name evidence="2" type="ORF">B1H20_03555</name>
</gene>
<name>A0A1V0U610_STRVN</name>
<feature type="region of interest" description="Disordered" evidence="1">
    <location>
        <begin position="1"/>
        <end position="150"/>
    </location>
</feature>
<dbReference type="KEGG" id="svu:B1H20_03555"/>
<feature type="compositionally biased region" description="Low complexity" evidence="1">
    <location>
        <begin position="103"/>
        <end position="128"/>
    </location>
</feature>
<feature type="compositionally biased region" description="Basic residues" evidence="1">
    <location>
        <begin position="16"/>
        <end position="33"/>
    </location>
</feature>
<proteinExistence type="predicted"/>
<reference evidence="2 3" key="1">
    <citation type="submission" date="2017-03" db="EMBL/GenBank/DDBJ databases">
        <title>Complete Genome Sequence of a natural compounds producer, Streptomyces violaceus S21.</title>
        <authorList>
            <person name="Zhong C."/>
            <person name="Zhao Z."/>
            <person name="Fu J."/>
            <person name="Zong G."/>
            <person name="Qin R."/>
            <person name="Cao G."/>
        </authorList>
    </citation>
    <scope>NUCLEOTIDE SEQUENCE [LARGE SCALE GENOMIC DNA]</scope>
    <source>
        <strain evidence="2 3">S21</strain>
    </source>
</reference>
<evidence type="ECO:0000313" key="2">
    <source>
        <dbReference type="EMBL" id="ARF60566.1"/>
    </source>
</evidence>